<accession>L0AAM8</accession>
<evidence type="ECO:0000313" key="2">
    <source>
        <dbReference type="EMBL" id="AFZ70157.1"/>
    </source>
</evidence>
<dbReference type="EMBL" id="CP003378">
    <property type="protein sequence ID" value="AFZ70157.1"/>
    <property type="molecule type" value="Genomic_DNA"/>
</dbReference>
<evidence type="ECO:0000256" key="1">
    <source>
        <dbReference type="SAM" id="Phobius"/>
    </source>
</evidence>
<name>L0AAM8_CALLD</name>
<feature type="transmembrane region" description="Helical" evidence="1">
    <location>
        <begin position="100"/>
        <end position="118"/>
    </location>
</feature>
<dbReference type="AlphaFoldDB" id="L0AAM8"/>
<organism evidence="2 3">
    <name type="scientific">Caldisphaera lagunensis (strain DSM 15908 / JCM 11604 / ANMR 0165 / IC-154)</name>
    <dbReference type="NCBI Taxonomy" id="1056495"/>
    <lineage>
        <taxon>Archaea</taxon>
        <taxon>Thermoproteota</taxon>
        <taxon>Thermoprotei</taxon>
        <taxon>Acidilobales</taxon>
        <taxon>Caldisphaeraceae</taxon>
        <taxon>Caldisphaera</taxon>
    </lineage>
</organism>
<dbReference type="GeneID" id="14211643"/>
<protein>
    <submittedName>
        <fullName evidence="2">Uncharacterized protein</fullName>
    </submittedName>
</protein>
<keyword evidence="1" id="KW-0472">Membrane</keyword>
<reference evidence="3" key="1">
    <citation type="submission" date="2012-03" db="EMBL/GenBank/DDBJ databases">
        <title>Complete genome of Caldisphaera lagunensis DSM 15908.</title>
        <authorList>
            <person name="Lucas S."/>
            <person name="Copeland A."/>
            <person name="Lapidus A."/>
            <person name="Glavina del Rio T."/>
            <person name="Dalin E."/>
            <person name="Tice H."/>
            <person name="Bruce D."/>
            <person name="Goodwin L."/>
            <person name="Pitluck S."/>
            <person name="Peters L."/>
            <person name="Mikhailova N."/>
            <person name="Teshima H."/>
            <person name="Kyrpides N."/>
            <person name="Mavromatis K."/>
            <person name="Ivanova N."/>
            <person name="Brettin T."/>
            <person name="Detter J.C."/>
            <person name="Han C."/>
            <person name="Larimer F."/>
            <person name="Land M."/>
            <person name="Hauser L."/>
            <person name="Markowitz V."/>
            <person name="Cheng J.-F."/>
            <person name="Hugenholtz P."/>
            <person name="Woyke T."/>
            <person name="Wu D."/>
            <person name="Spring S."/>
            <person name="Schroeder M."/>
            <person name="Brambilla E."/>
            <person name="Klenk H.-P."/>
            <person name="Eisen J.A."/>
        </authorList>
    </citation>
    <scope>NUCLEOTIDE SEQUENCE [LARGE SCALE GENOMIC DNA]</scope>
    <source>
        <strain evidence="3">DSM 15908 / JCM 11604 / IC-154</strain>
    </source>
</reference>
<dbReference type="Proteomes" id="UP000010469">
    <property type="component" value="Chromosome"/>
</dbReference>
<dbReference type="RefSeq" id="WP_015232055.1">
    <property type="nucleotide sequence ID" value="NC_019791.1"/>
</dbReference>
<feature type="transmembrane region" description="Helical" evidence="1">
    <location>
        <begin position="173"/>
        <end position="190"/>
    </location>
</feature>
<keyword evidence="1" id="KW-1133">Transmembrane helix</keyword>
<evidence type="ECO:0000313" key="3">
    <source>
        <dbReference type="Proteomes" id="UP000010469"/>
    </source>
</evidence>
<dbReference type="HOGENOM" id="CLU_1369466_0_0_2"/>
<sequence>MKKYCIDMLQYLYFANALVNEKSEEWDYIKKKLNNTINVFEKYCNNDALNDHEILEKKSLDFLESVKNDNILNANNNLTDIENLIRNQSKKYVINETFKLFRLFISLTLIITSLIILLSSAINIYQWLLNLFLLGISIGLAALVSYSMIQLPLFFVSLLETINIYLSDNLPLLFSQILITIISLLGIFLNRKINSSKTP</sequence>
<gene>
    <name evidence="2" type="ordered locus">Calag_0383</name>
</gene>
<keyword evidence="1" id="KW-0812">Transmembrane</keyword>
<keyword evidence="3" id="KW-1185">Reference proteome</keyword>
<dbReference type="KEGG" id="clg:Calag_0383"/>
<proteinExistence type="predicted"/>
<feature type="transmembrane region" description="Helical" evidence="1">
    <location>
        <begin position="124"/>
        <end position="144"/>
    </location>
</feature>
<dbReference type="InParanoid" id="L0AAM8"/>